<evidence type="ECO:0000256" key="1">
    <source>
        <dbReference type="ARBA" id="ARBA00023239"/>
    </source>
</evidence>
<dbReference type="PANTHER" id="PTHR21240">
    <property type="entry name" value="2-AMINO-3-CARBOXYLMUCONATE-6-SEMIALDEHYDE DECARBOXYLASE"/>
    <property type="match status" value="1"/>
</dbReference>
<accession>A0A6S6PET1</accession>
<dbReference type="InterPro" id="IPR006680">
    <property type="entry name" value="Amidohydro-rel"/>
</dbReference>
<keyword evidence="1" id="KW-0456">Lyase</keyword>
<dbReference type="Pfam" id="PF04909">
    <property type="entry name" value="Amidohydro_2"/>
    <property type="match status" value="1"/>
</dbReference>
<reference evidence="3 4" key="1">
    <citation type="submission" date="2020-07" db="EMBL/GenBank/DDBJ databases">
        <title>Complete genome sequence of Mycolicibacterium litorale like strain isolated from cardiac implantable electronic device infection.</title>
        <authorList>
            <person name="Fukano H."/>
            <person name="Miyama H."/>
            <person name="Hoshino Y."/>
        </authorList>
    </citation>
    <scope>NUCLEOTIDE SEQUENCE [LARGE SCALE GENOMIC DNA]</scope>
    <source>
        <strain evidence="3 4">NIIDNTM18</strain>
    </source>
</reference>
<dbReference type="AlphaFoldDB" id="A0A6S6PET1"/>
<dbReference type="CDD" id="cd01292">
    <property type="entry name" value="metallo-dependent_hydrolases"/>
    <property type="match status" value="1"/>
</dbReference>
<dbReference type="GO" id="GO:0016831">
    <property type="term" value="F:carboxy-lyase activity"/>
    <property type="evidence" value="ECO:0007669"/>
    <property type="project" value="InterPro"/>
</dbReference>
<gene>
    <name evidence="3" type="ORF">NIIDNTM18_44180</name>
</gene>
<evidence type="ECO:0000313" key="4">
    <source>
        <dbReference type="Proteomes" id="UP000515734"/>
    </source>
</evidence>
<feature type="domain" description="Amidohydrolase-related" evidence="2">
    <location>
        <begin position="18"/>
        <end position="275"/>
    </location>
</feature>
<dbReference type="EMBL" id="AP023287">
    <property type="protein sequence ID" value="BCI55140.1"/>
    <property type="molecule type" value="Genomic_DNA"/>
</dbReference>
<evidence type="ECO:0000259" key="2">
    <source>
        <dbReference type="Pfam" id="PF04909"/>
    </source>
</evidence>
<sequence>MVDGKYEYGIDFARVDAVDFHTHVEVDGHGHAAYDDALVEATAAYFKLDTGALSSVDALADLYRRHNTAAVVFTIDARTGMRHAPNSIEDLVAGAVRNNDVLIPFGSVDPWHERRAVHRVHELVRDYGVRGFKFHPSMQAFEPNDRRFYPIYEAIAGAGVPALFHTGQTGMGAGLPGGHGIKLRYSDPMLLDDVAADFPELTIVMAHPAVPWVDAQISIAAHKANVFIDLSGWSPKYFPPQLVAAMRRQLRTKVLFGTDYPYIPLDRWRRDFDDLGIDPRCGGWFSRTTRCGCSGWGDSAERERTAKNLPNSRSGCTFGATVGNLDCLPWRPLL</sequence>
<dbReference type="InterPro" id="IPR032466">
    <property type="entry name" value="Metal_Hydrolase"/>
</dbReference>
<dbReference type="InterPro" id="IPR032465">
    <property type="entry name" value="ACMSD"/>
</dbReference>
<evidence type="ECO:0000313" key="3">
    <source>
        <dbReference type="EMBL" id="BCI55140.1"/>
    </source>
</evidence>
<organism evidence="3 4">
    <name type="scientific">Mycolicibacterium litorale</name>
    <dbReference type="NCBI Taxonomy" id="758802"/>
    <lineage>
        <taxon>Bacteria</taxon>
        <taxon>Bacillati</taxon>
        <taxon>Actinomycetota</taxon>
        <taxon>Actinomycetes</taxon>
        <taxon>Mycobacteriales</taxon>
        <taxon>Mycobacteriaceae</taxon>
        <taxon>Mycolicibacterium</taxon>
    </lineage>
</organism>
<proteinExistence type="predicted"/>
<dbReference type="Proteomes" id="UP000515734">
    <property type="component" value="Chromosome"/>
</dbReference>
<dbReference type="SUPFAM" id="SSF51556">
    <property type="entry name" value="Metallo-dependent hydrolases"/>
    <property type="match status" value="1"/>
</dbReference>
<dbReference type="Gene3D" id="3.20.20.140">
    <property type="entry name" value="Metal-dependent hydrolases"/>
    <property type="match status" value="1"/>
</dbReference>
<name>A0A6S6PET1_9MYCO</name>
<dbReference type="GO" id="GO:0016787">
    <property type="term" value="F:hydrolase activity"/>
    <property type="evidence" value="ECO:0007669"/>
    <property type="project" value="UniProtKB-KW"/>
</dbReference>
<dbReference type="PANTHER" id="PTHR21240:SF19">
    <property type="entry name" value="CATALYTIC_ HYDROLASE"/>
    <property type="match status" value="1"/>
</dbReference>
<protein>
    <submittedName>
        <fullName evidence="3">4-hydroxyphenyl-beta-ketoacyl-CoA hydrolase</fullName>
    </submittedName>
</protein>
<keyword evidence="3" id="KW-0378">Hydrolase</keyword>